<dbReference type="AlphaFoldDB" id="A0A0E9QRY0"/>
<proteinExistence type="predicted"/>
<evidence type="ECO:0000313" key="1">
    <source>
        <dbReference type="EMBL" id="JAH19716.1"/>
    </source>
</evidence>
<accession>A0A0E9QRY0</accession>
<dbReference type="EMBL" id="GBXM01088861">
    <property type="protein sequence ID" value="JAH19716.1"/>
    <property type="molecule type" value="Transcribed_RNA"/>
</dbReference>
<protein>
    <submittedName>
        <fullName evidence="1">Uncharacterized protein</fullName>
    </submittedName>
</protein>
<sequence length="28" mass="3267">MLLIVIGQQTDRKRLIWALLPRSPFCTP</sequence>
<name>A0A0E9QRY0_ANGAN</name>
<organism evidence="1">
    <name type="scientific">Anguilla anguilla</name>
    <name type="common">European freshwater eel</name>
    <name type="synonym">Muraena anguilla</name>
    <dbReference type="NCBI Taxonomy" id="7936"/>
    <lineage>
        <taxon>Eukaryota</taxon>
        <taxon>Metazoa</taxon>
        <taxon>Chordata</taxon>
        <taxon>Craniata</taxon>
        <taxon>Vertebrata</taxon>
        <taxon>Euteleostomi</taxon>
        <taxon>Actinopterygii</taxon>
        <taxon>Neopterygii</taxon>
        <taxon>Teleostei</taxon>
        <taxon>Anguilliformes</taxon>
        <taxon>Anguillidae</taxon>
        <taxon>Anguilla</taxon>
    </lineage>
</organism>
<reference evidence="1" key="1">
    <citation type="submission" date="2014-11" db="EMBL/GenBank/DDBJ databases">
        <authorList>
            <person name="Amaro Gonzalez C."/>
        </authorList>
    </citation>
    <scope>NUCLEOTIDE SEQUENCE</scope>
</reference>
<reference evidence="1" key="2">
    <citation type="journal article" date="2015" name="Fish Shellfish Immunol.">
        <title>Early steps in the European eel (Anguilla anguilla)-Vibrio vulnificus interaction in the gills: Role of the RtxA13 toxin.</title>
        <authorList>
            <person name="Callol A."/>
            <person name="Pajuelo D."/>
            <person name="Ebbesson L."/>
            <person name="Teles M."/>
            <person name="MacKenzie S."/>
            <person name="Amaro C."/>
        </authorList>
    </citation>
    <scope>NUCLEOTIDE SEQUENCE</scope>
</reference>